<evidence type="ECO:0000256" key="5">
    <source>
        <dbReference type="SAM" id="SignalP"/>
    </source>
</evidence>
<dbReference type="GO" id="GO:0043190">
    <property type="term" value="C:ATP-binding cassette (ABC) transporter complex"/>
    <property type="evidence" value="ECO:0007669"/>
    <property type="project" value="InterPro"/>
</dbReference>
<dbReference type="InterPro" id="IPR039424">
    <property type="entry name" value="SBP_5"/>
</dbReference>
<dbReference type="GO" id="GO:0030313">
    <property type="term" value="C:cell envelope"/>
    <property type="evidence" value="ECO:0007669"/>
    <property type="project" value="UniProtKB-SubCell"/>
</dbReference>
<dbReference type="Pfam" id="PF00496">
    <property type="entry name" value="SBP_bac_5"/>
    <property type="match status" value="1"/>
</dbReference>
<dbReference type="SUPFAM" id="SSF53850">
    <property type="entry name" value="Periplasmic binding protein-like II"/>
    <property type="match status" value="1"/>
</dbReference>
<dbReference type="GO" id="GO:1904680">
    <property type="term" value="F:peptide transmembrane transporter activity"/>
    <property type="evidence" value="ECO:0007669"/>
    <property type="project" value="TreeGrafter"/>
</dbReference>
<evidence type="ECO:0000256" key="1">
    <source>
        <dbReference type="ARBA" id="ARBA00004196"/>
    </source>
</evidence>
<comment type="subcellular location">
    <subcellularLocation>
        <location evidence="1">Cell envelope</location>
    </subcellularLocation>
</comment>
<dbReference type="PANTHER" id="PTHR30290">
    <property type="entry name" value="PERIPLASMIC BINDING COMPONENT OF ABC TRANSPORTER"/>
    <property type="match status" value="1"/>
</dbReference>
<keyword evidence="3" id="KW-0813">Transport</keyword>
<organism evidence="7 8">
    <name type="scientific">Mycolicibacterium obuense</name>
    <dbReference type="NCBI Taxonomy" id="1807"/>
    <lineage>
        <taxon>Bacteria</taxon>
        <taxon>Bacillati</taxon>
        <taxon>Actinomycetota</taxon>
        <taxon>Actinomycetes</taxon>
        <taxon>Mycobacteriales</taxon>
        <taxon>Mycobacteriaceae</taxon>
        <taxon>Mycolicibacterium</taxon>
    </lineage>
</organism>
<dbReference type="CDD" id="cd00995">
    <property type="entry name" value="PBP2_NikA_DppA_OppA_like"/>
    <property type="match status" value="1"/>
</dbReference>
<evidence type="ECO:0000256" key="2">
    <source>
        <dbReference type="ARBA" id="ARBA00005695"/>
    </source>
</evidence>
<sequence precursor="true">MLSPHRRYRFRPRSLACWLATAMMIAGCSMPGADPYGSAVDQNDLRTTTTPGTADIDTVTWNLPYEPLSLDAMHSFNYAENTVIANMCESLLRLTPSLEIRPGLAVRVDKPDDLTQIYTLRSDVTFWDGTSMTAQDVAYSLNRQLDPDNASYFVGYYSHVKSIEATGAHQVTVRFTQPDALFEKAMATAAGAVSQQAFTERAGEGFGTPQGGVMCTGPFALDTWTPGRDLRLTRNDAYWDATLRPRAHHIDFSFIADESTAVNALRSGEVDGQFFYLPPAGLIQLQKDSNLTLNFGKSLVYFALATANANGPLGDVRVRQALSALIDRKAIAGVVMQGAGLPAPTLAGPDYWGYEKDAFEAAATRFGTDPDIERARGLLKQVGNVGPITIGVQGSSAVHEQTANVIQAAGRKLGLDIRTKVIPVEQFGNLYSDPTAREGLDGFFTTWYGNLPDPLEAYSMFVHDGTNNFGAYDAVSDQVNEAIGTLDPAERAQRVIAIQQKVTEDVPWTPLVYLPTILVQNSRISGATASIAYLYYPWAATVGGTEEESK</sequence>
<gene>
    <name evidence="7" type="primary">oppA_3</name>
    <name evidence="7" type="ORF">MOBUDSM44075_04295</name>
</gene>
<dbReference type="Proteomes" id="UP000036313">
    <property type="component" value="Unassembled WGS sequence"/>
</dbReference>
<dbReference type="PIRSF" id="PIRSF002741">
    <property type="entry name" value="MppA"/>
    <property type="match status" value="1"/>
</dbReference>
<dbReference type="InterPro" id="IPR030678">
    <property type="entry name" value="Peptide/Ni-bd"/>
</dbReference>
<evidence type="ECO:0000256" key="3">
    <source>
        <dbReference type="ARBA" id="ARBA00022448"/>
    </source>
</evidence>
<dbReference type="PATRIC" id="fig|1807.14.peg.4329"/>
<evidence type="ECO:0000256" key="4">
    <source>
        <dbReference type="ARBA" id="ARBA00022729"/>
    </source>
</evidence>
<evidence type="ECO:0000313" key="8">
    <source>
        <dbReference type="Proteomes" id="UP000036313"/>
    </source>
</evidence>
<comment type="similarity">
    <text evidence="2">Belongs to the bacterial solute-binding protein 5 family.</text>
</comment>
<comment type="caution">
    <text evidence="7">The sequence shown here is derived from an EMBL/GenBank/DDBJ whole genome shotgun (WGS) entry which is preliminary data.</text>
</comment>
<accession>A0A0J6VCZ1</accession>
<feature type="chain" id="PRO_5005282730" evidence="5">
    <location>
        <begin position="34"/>
        <end position="550"/>
    </location>
</feature>
<dbReference type="GO" id="GO:0042597">
    <property type="term" value="C:periplasmic space"/>
    <property type="evidence" value="ECO:0007669"/>
    <property type="project" value="UniProtKB-ARBA"/>
</dbReference>
<dbReference type="Gene3D" id="3.10.105.10">
    <property type="entry name" value="Dipeptide-binding Protein, Domain 3"/>
    <property type="match status" value="1"/>
</dbReference>
<dbReference type="GO" id="GO:0015833">
    <property type="term" value="P:peptide transport"/>
    <property type="evidence" value="ECO:0007669"/>
    <property type="project" value="TreeGrafter"/>
</dbReference>
<protein>
    <submittedName>
        <fullName evidence="7">Periplasmic oligopeptide-binding protein</fullName>
    </submittedName>
</protein>
<dbReference type="PANTHER" id="PTHR30290:SF10">
    <property type="entry name" value="PERIPLASMIC OLIGOPEPTIDE-BINDING PROTEIN-RELATED"/>
    <property type="match status" value="1"/>
</dbReference>
<dbReference type="AlphaFoldDB" id="A0A0J6VCZ1"/>
<name>A0A0J6VCZ1_9MYCO</name>
<keyword evidence="4 5" id="KW-0732">Signal</keyword>
<dbReference type="RefSeq" id="WP_048424619.1">
    <property type="nucleotide sequence ID" value="NZ_JYNU01000057.1"/>
</dbReference>
<dbReference type="PROSITE" id="PS51257">
    <property type="entry name" value="PROKAR_LIPOPROTEIN"/>
    <property type="match status" value="1"/>
</dbReference>
<dbReference type="EMBL" id="JYNU01000057">
    <property type="protein sequence ID" value="KMO68875.1"/>
    <property type="molecule type" value="Genomic_DNA"/>
</dbReference>
<evidence type="ECO:0000259" key="6">
    <source>
        <dbReference type="Pfam" id="PF00496"/>
    </source>
</evidence>
<feature type="signal peptide" evidence="5">
    <location>
        <begin position="1"/>
        <end position="33"/>
    </location>
</feature>
<proteinExistence type="inferred from homology"/>
<dbReference type="Gene3D" id="3.40.190.10">
    <property type="entry name" value="Periplasmic binding protein-like II"/>
    <property type="match status" value="1"/>
</dbReference>
<dbReference type="Gene3D" id="3.90.76.10">
    <property type="entry name" value="Dipeptide-binding Protein, Domain 1"/>
    <property type="match status" value="1"/>
</dbReference>
<reference evidence="7 8" key="1">
    <citation type="journal article" date="2015" name="Genome Biol. Evol.">
        <title>Characterization of Three Mycobacterium spp. with Potential Use in Bioremediation by Genome Sequencing and Comparative Genomics.</title>
        <authorList>
            <person name="Das S."/>
            <person name="Pettersson B.M."/>
            <person name="Behra P.R."/>
            <person name="Ramesh M."/>
            <person name="Dasgupta S."/>
            <person name="Bhattacharya A."/>
            <person name="Kirsebom L.A."/>
        </authorList>
    </citation>
    <scope>NUCLEOTIDE SEQUENCE [LARGE SCALE GENOMIC DNA]</scope>
    <source>
        <strain evidence="7 8">DSM 44075</strain>
    </source>
</reference>
<evidence type="ECO:0000313" key="7">
    <source>
        <dbReference type="EMBL" id="KMO68875.1"/>
    </source>
</evidence>
<feature type="domain" description="Solute-binding protein family 5" evidence="6">
    <location>
        <begin position="99"/>
        <end position="468"/>
    </location>
</feature>
<dbReference type="InterPro" id="IPR000914">
    <property type="entry name" value="SBP_5_dom"/>
</dbReference>